<dbReference type="EMBL" id="JANWOI010000002">
    <property type="protein sequence ID" value="MDA5193581.1"/>
    <property type="molecule type" value="Genomic_DNA"/>
</dbReference>
<sequence length="481" mass="51845">MIRLFWLALSAAAAIVLAAPVRDAATPFLETLTGTSLPGDMLVQYVALAAFGALILLLSGFVIPAVVEGVQIGLAQHRINRYAEDNLHLSNDDFREIFAGSPFLNTVAARAAAQFVTPEEEPTGKVLALLPAERFFSPARLVESRLLLWLFTPLATLLWGLGLVAAALTFARAGGITPSWSDLVASAAWCLALPMATGVILRVTTRLIGGWRRLQAAGLCLSLDNLLGFVPGQPPLQTLVSATREQAQAIESSLREPLARLTAASTQLSEDQSAQVQQILRTTLKSFVDEVHGLIGQQVTDLHEILKDSSALAHKLDRSLTDSTRAMSKFAKSQTTDMTEALETYRSALTSFEEKSRREFGADFKIITEKLDHSASAFTNATAGADALTRNLEPLMQDMLATQKALLDAVASQQSKNPRMTEEDLNGRALPVSSNFQPFDHLKALQSLKAGLDQAAPPKPALAVDFQKLRALTGGNDLPEL</sequence>
<keyword evidence="4" id="KW-1185">Reference proteome</keyword>
<keyword evidence="1" id="KW-1133">Transmembrane helix</keyword>
<protein>
    <submittedName>
        <fullName evidence="3">Uncharacterized protein</fullName>
    </submittedName>
</protein>
<gene>
    <name evidence="3" type="ORF">NYP16_06390</name>
</gene>
<organism evidence="3 4">
    <name type="scientific">Govanella unica</name>
    <dbReference type="NCBI Taxonomy" id="2975056"/>
    <lineage>
        <taxon>Bacteria</taxon>
        <taxon>Pseudomonadati</taxon>
        <taxon>Pseudomonadota</taxon>
        <taxon>Alphaproteobacteria</taxon>
        <taxon>Emcibacterales</taxon>
        <taxon>Govanellaceae</taxon>
        <taxon>Govanella</taxon>
    </lineage>
</organism>
<dbReference type="Proteomes" id="UP001141619">
    <property type="component" value="Unassembled WGS sequence"/>
</dbReference>
<name>A0A9X3TX49_9PROT</name>
<keyword evidence="1" id="KW-0472">Membrane</keyword>
<keyword evidence="1" id="KW-0812">Transmembrane</keyword>
<comment type="caution">
    <text evidence="3">The sequence shown here is derived from an EMBL/GenBank/DDBJ whole genome shotgun (WGS) entry which is preliminary data.</text>
</comment>
<evidence type="ECO:0000256" key="1">
    <source>
        <dbReference type="SAM" id="Phobius"/>
    </source>
</evidence>
<feature type="transmembrane region" description="Helical" evidence="1">
    <location>
        <begin position="42"/>
        <end position="67"/>
    </location>
</feature>
<evidence type="ECO:0000313" key="3">
    <source>
        <dbReference type="EMBL" id="MDA5193581.1"/>
    </source>
</evidence>
<proteinExistence type="predicted"/>
<keyword evidence="2" id="KW-0732">Signal</keyword>
<evidence type="ECO:0000256" key="2">
    <source>
        <dbReference type="SAM" id="SignalP"/>
    </source>
</evidence>
<dbReference type="Gene3D" id="1.20.120.20">
    <property type="entry name" value="Apolipoprotein"/>
    <property type="match status" value="1"/>
</dbReference>
<feature type="chain" id="PRO_5040742572" evidence="2">
    <location>
        <begin position="19"/>
        <end position="481"/>
    </location>
</feature>
<feature type="transmembrane region" description="Helical" evidence="1">
    <location>
        <begin position="183"/>
        <end position="203"/>
    </location>
</feature>
<dbReference type="AlphaFoldDB" id="A0A9X3TX49"/>
<feature type="transmembrane region" description="Helical" evidence="1">
    <location>
        <begin position="146"/>
        <end position="171"/>
    </location>
</feature>
<reference evidence="3" key="2">
    <citation type="journal article" date="2023" name="Syst. Appl. Microbiol.">
        <title>Govania unica gen. nov., sp. nov., a rare biosphere bacterium that represents a novel family in the class Alphaproteobacteria.</title>
        <authorList>
            <person name="Vandamme P."/>
            <person name="Peeters C."/>
            <person name="Hettiarachchi A."/>
            <person name="Cnockaert M."/>
            <person name="Carlier A."/>
        </authorList>
    </citation>
    <scope>NUCLEOTIDE SEQUENCE</scope>
    <source>
        <strain evidence="3">LMG 31809</strain>
    </source>
</reference>
<accession>A0A9X3TX49</accession>
<evidence type="ECO:0000313" key="4">
    <source>
        <dbReference type="Proteomes" id="UP001141619"/>
    </source>
</evidence>
<reference evidence="3" key="1">
    <citation type="submission" date="2022-08" db="EMBL/GenBank/DDBJ databases">
        <authorList>
            <person name="Vandamme P."/>
            <person name="Hettiarachchi A."/>
            <person name="Peeters C."/>
            <person name="Cnockaert M."/>
            <person name="Carlier A."/>
        </authorList>
    </citation>
    <scope>NUCLEOTIDE SEQUENCE</scope>
    <source>
        <strain evidence="3">LMG 31809</strain>
    </source>
</reference>
<feature type="signal peptide" evidence="2">
    <location>
        <begin position="1"/>
        <end position="18"/>
    </location>
</feature>
<dbReference type="SUPFAM" id="SSF58113">
    <property type="entry name" value="Apolipoprotein A-I"/>
    <property type="match status" value="1"/>
</dbReference>
<dbReference type="RefSeq" id="WP_274943281.1">
    <property type="nucleotide sequence ID" value="NZ_JANWOI010000002.1"/>
</dbReference>